<sequence length="645" mass="72122">MQDAANADRLGTYSFDIGRESNILSNFTLFCSRLSLLTFITTMWGSATSRQQLQQAITRLRRLNEVPELPEENLLISGANSTSHSLSISRENEIASNLAFLSATSDDSLKVMAVCIEEHRGGDRTTIRIASNTGDLSAVTNGFRMLAQILEEAAWRGNPKSDDRNNLLRQVVLIDLYRILSRLRSRHAKRSRKTVGKVPIITQLNHTVHDKSITARSHAAKTKLEAIRDGARDLEVLFIKLESIPDIVAEKSEVQDMIGEIVKKAYEYSTATDLGTALRTFSGDPNLKGHLPVAIGKLGRYYSATCELVNAARDKKSRIFQNIEVKPFQIQIPASIKETAWKVHAEIQLLFYYELHPDCPRPRIICSSKSACYLCNLFFRLHGGFHIPRTHGRLYDKWILPDWLDIPSQCHTNFGIIVTQLEATLDREIRSGSLSKKKRYVHPNESVLLPLAHWTPSDLSKISIPMSSISTPANESRPLVDEGNMQSGISPYSKMPSTPPRTPPESPYSTCMDSDSAEHRAEIKAIDFVIKRKDDSPDSKIGTLITLTQTDLPYSQLVQFATPSLHLQLDGVFFILEFVQVASGHLSITQAEDAVTGIEVSSVVDIQDIPTSTEMQLDCSQSSNELTVQVQIIQNKLIHISFKWL</sequence>
<dbReference type="Pfam" id="PF14441">
    <property type="entry name" value="OTT_1508_deam"/>
    <property type="match status" value="1"/>
</dbReference>
<evidence type="ECO:0000313" key="2">
    <source>
        <dbReference type="EMBL" id="TVY31847.1"/>
    </source>
</evidence>
<gene>
    <name evidence="2" type="ORF">LSUB1_G008297</name>
</gene>
<evidence type="ECO:0000256" key="1">
    <source>
        <dbReference type="SAM" id="MobiDB-lite"/>
    </source>
</evidence>
<proteinExistence type="predicted"/>
<dbReference type="Proteomes" id="UP000462212">
    <property type="component" value="Unassembled WGS sequence"/>
</dbReference>
<dbReference type="InterPro" id="IPR027796">
    <property type="entry name" value="OTT_1508_deam-like"/>
</dbReference>
<feature type="region of interest" description="Disordered" evidence="1">
    <location>
        <begin position="470"/>
        <end position="513"/>
    </location>
</feature>
<dbReference type="OrthoDB" id="4851849at2759"/>
<dbReference type="EMBL" id="QGMJ01001258">
    <property type="protein sequence ID" value="TVY31847.1"/>
    <property type="molecule type" value="Genomic_DNA"/>
</dbReference>
<keyword evidence="3" id="KW-1185">Reference proteome</keyword>
<organism evidence="2 3">
    <name type="scientific">Lachnellula subtilissima</name>
    <dbReference type="NCBI Taxonomy" id="602034"/>
    <lineage>
        <taxon>Eukaryota</taxon>
        <taxon>Fungi</taxon>
        <taxon>Dikarya</taxon>
        <taxon>Ascomycota</taxon>
        <taxon>Pezizomycotina</taxon>
        <taxon>Leotiomycetes</taxon>
        <taxon>Helotiales</taxon>
        <taxon>Lachnaceae</taxon>
        <taxon>Lachnellula</taxon>
    </lineage>
</organism>
<dbReference type="AlphaFoldDB" id="A0A8H8U644"/>
<protein>
    <submittedName>
        <fullName evidence="2">Uncharacterized protein</fullName>
    </submittedName>
</protein>
<name>A0A8H8U644_9HELO</name>
<reference evidence="2 3" key="1">
    <citation type="submission" date="2018-05" db="EMBL/GenBank/DDBJ databases">
        <title>Genome sequencing and assembly of the regulated plant pathogen Lachnellula willkommii and related sister species for the development of diagnostic species identification markers.</title>
        <authorList>
            <person name="Giroux E."/>
            <person name="Bilodeau G."/>
        </authorList>
    </citation>
    <scope>NUCLEOTIDE SEQUENCE [LARGE SCALE GENOMIC DNA]</scope>
    <source>
        <strain evidence="2 3">CBS 197.66</strain>
    </source>
</reference>
<evidence type="ECO:0000313" key="3">
    <source>
        <dbReference type="Proteomes" id="UP000462212"/>
    </source>
</evidence>
<comment type="caution">
    <text evidence="2">The sequence shown here is derived from an EMBL/GenBank/DDBJ whole genome shotgun (WGS) entry which is preliminary data.</text>
</comment>
<feature type="compositionally biased region" description="Pro residues" evidence="1">
    <location>
        <begin position="497"/>
        <end position="506"/>
    </location>
</feature>
<accession>A0A8H8U644</accession>